<dbReference type="HOGENOM" id="CLU_223532_0_0_0"/>
<dbReference type="Pfam" id="PF02369">
    <property type="entry name" value="Big_1"/>
    <property type="match status" value="1"/>
</dbReference>
<evidence type="ECO:0000313" key="10">
    <source>
        <dbReference type="EMBL" id="ABJ81631.1"/>
    </source>
</evidence>
<dbReference type="eggNOG" id="COG1470">
    <property type="taxonomic scope" value="Bacteria"/>
</dbReference>
<dbReference type="InterPro" id="IPR008979">
    <property type="entry name" value="Galactose-bd-like_sf"/>
</dbReference>
<evidence type="ECO:0000256" key="6">
    <source>
        <dbReference type="ARBA" id="ARBA00023157"/>
    </source>
</evidence>
<dbReference type="SUPFAM" id="SSF69318">
    <property type="entry name" value="Integrin alpha N-terminal domain"/>
    <property type="match status" value="6"/>
</dbReference>
<reference evidence="10" key="1">
    <citation type="submission" date="2006-10" db="EMBL/GenBank/DDBJ databases">
        <title>Complete sequence of Solibacter usitatus Ellin6076.</title>
        <authorList>
            <consortium name="US DOE Joint Genome Institute"/>
            <person name="Copeland A."/>
            <person name="Lucas S."/>
            <person name="Lapidus A."/>
            <person name="Barry K."/>
            <person name="Detter J.C."/>
            <person name="Glavina del Rio T."/>
            <person name="Hammon N."/>
            <person name="Israni S."/>
            <person name="Dalin E."/>
            <person name="Tice H."/>
            <person name="Pitluck S."/>
            <person name="Thompson L.S."/>
            <person name="Brettin T."/>
            <person name="Bruce D."/>
            <person name="Han C."/>
            <person name="Tapia R."/>
            <person name="Gilna P."/>
            <person name="Schmutz J."/>
            <person name="Larimer F."/>
            <person name="Land M."/>
            <person name="Hauser L."/>
            <person name="Kyrpides N."/>
            <person name="Mikhailova N."/>
            <person name="Janssen P.H."/>
            <person name="Kuske C.R."/>
            <person name="Richardson P."/>
        </authorList>
    </citation>
    <scope>NUCLEOTIDE SEQUENCE</scope>
    <source>
        <strain evidence="10">Ellin6076</strain>
    </source>
</reference>
<dbReference type="InterPro" id="IPR013783">
    <property type="entry name" value="Ig-like_fold"/>
</dbReference>
<feature type="domain" description="Big-1" evidence="9">
    <location>
        <begin position="1828"/>
        <end position="1921"/>
    </location>
</feature>
<dbReference type="Gene3D" id="2.40.128.340">
    <property type="match status" value="2"/>
</dbReference>
<evidence type="ECO:0000256" key="4">
    <source>
        <dbReference type="ARBA" id="ARBA00022737"/>
    </source>
</evidence>
<keyword evidence="7" id="KW-0325">Glycoprotein</keyword>
<dbReference type="SMART" id="SM00191">
    <property type="entry name" value="Int_alpha"/>
    <property type="match status" value="11"/>
</dbReference>
<feature type="region of interest" description="Disordered" evidence="8">
    <location>
        <begin position="1686"/>
        <end position="1716"/>
    </location>
</feature>
<dbReference type="Gene3D" id="2.60.40.10">
    <property type="entry name" value="Immunoglobulins"/>
    <property type="match status" value="6"/>
</dbReference>
<dbReference type="eggNOG" id="COG2373">
    <property type="taxonomic scope" value="Bacteria"/>
</dbReference>
<keyword evidence="4" id="KW-0677">Repeat</keyword>
<dbReference type="InterPro" id="IPR013519">
    <property type="entry name" value="Int_alpha_beta-p"/>
</dbReference>
<evidence type="ECO:0000256" key="8">
    <source>
        <dbReference type="SAM" id="MobiDB-lite"/>
    </source>
</evidence>
<evidence type="ECO:0000256" key="3">
    <source>
        <dbReference type="ARBA" id="ARBA00022729"/>
    </source>
</evidence>
<dbReference type="Pfam" id="PF22633">
    <property type="entry name" value="F5_F8_type_C_2"/>
    <property type="match status" value="1"/>
</dbReference>
<feature type="domain" description="Big-1" evidence="9">
    <location>
        <begin position="2353"/>
        <end position="2456"/>
    </location>
</feature>
<dbReference type="InterPro" id="IPR028994">
    <property type="entry name" value="Integrin_alpha_N"/>
</dbReference>
<dbReference type="InterPro" id="IPR008964">
    <property type="entry name" value="Invasin/intimin_cell_adhesion"/>
</dbReference>
<dbReference type="SUPFAM" id="SSF49785">
    <property type="entry name" value="Galactose-binding domain-like"/>
    <property type="match status" value="1"/>
</dbReference>
<proteinExistence type="inferred from homology"/>
<keyword evidence="6" id="KW-1015">Disulfide bond</keyword>
<evidence type="ECO:0000256" key="7">
    <source>
        <dbReference type="ARBA" id="ARBA00023180"/>
    </source>
</evidence>
<dbReference type="Pfam" id="PF01345">
    <property type="entry name" value="DUF11"/>
    <property type="match status" value="4"/>
</dbReference>
<evidence type="ECO:0000256" key="1">
    <source>
        <dbReference type="ARBA" id="ARBA00010116"/>
    </source>
</evidence>
<dbReference type="CAZy" id="CBM47">
    <property type="family name" value="Carbohydrate-Binding Module Family 47"/>
</dbReference>
<dbReference type="KEGG" id="sus:Acid_0626"/>
<accession>Q02BD5</accession>
<dbReference type="OrthoDB" id="111411at2"/>
<dbReference type="InParanoid" id="Q02BD5"/>
<dbReference type="SUPFAM" id="SSF49373">
    <property type="entry name" value="Invasin/intimin cell-adhesion fragments"/>
    <property type="match status" value="2"/>
</dbReference>
<dbReference type="Gene3D" id="2.130.10.130">
    <property type="entry name" value="Integrin alpha, N-terminal"/>
    <property type="match status" value="4"/>
</dbReference>
<dbReference type="eggNOG" id="COG5492">
    <property type="taxonomic scope" value="Bacteria"/>
</dbReference>
<dbReference type="SMART" id="SM00634">
    <property type="entry name" value="BID_1"/>
    <property type="match status" value="3"/>
</dbReference>
<dbReference type="EMBL" id="CP000473">
    <property type="protein sequence ID" value="ABJ81631.1"/>
    <property type="molecule type" value="Genomic_DNA"/>
</dbReference>
<feature type="compositionally biased region" description="Polar residues" evidence="8">
    <location>
        <begin position="1705"/>
        <end position="1716"/>
    </location>
</feature>
<dbReference type="eggNOG" id="COG2931">
    <property type="taxonomic scope" value="Bacteria"/>
</dbReference>
<evidence type="ECO:0000256" key="5">
    <source>
        <dbReference type="ARBA" id="ARBA00022837"/>
    </source>
</evidence>
<dbReference type="STRING" id="234267.Acid_0626"/>
<dbReference type="SMART" id="SM00607">
    <property type="entry name" value="FTP"/>
    <property type="match status" value="1"/>
</dbReference>
<dbReference type="Pfam" id="PF13517">
    <property type="entry name" value="FG-GAP_3"/>
    <property type="match status" value="9"/>
</dbReference>
<evidence type="ECO:0000259" key="9">
    <source>
        <dbReference type="PROSITE" id="PS51127"/>
    </source>
</evidence>
<dbReference type="InterPro" id="IPR001434">
    <property type="entry name" value="OmcB-like_DUF11"/>
</dbReference>
<dbReference type="InterPro" id="IPR032109">
    <property type="entry name" value="Big_3_5"/>
</dbReference>
<dbReference type="InterPro" id="IPR013517">
    <property type="entry name" value="FG-GAP"/>
</dbReference>
<keyword evidence="2" id="KW-0479">Metal-binding</keyword>
<keyword evidence="5" id="KW-0106">Calcium</keyword>
<sequence length="4666" mass="465733" precursor="true">MKLTSRRVLPLSRLTRTGFVLLSIIWSIELADAQIGFGSNLVCNTAVAVTPTLRGEGYAELTGDIVLNCTGGTTPPLGSFVPQVNITVFYNTAVTSRLLPITGVSNNTSESLLIIDEPGSGPPSVAPGFGPSAAQSLCATPLQGCVEYVSQPTGSTVRVATDTPQGTTATIPGKNVFQGIVNGNSVTFFGIPVLPSASTNARVLRITNVRINATQFNSAAGSLSPVQASISITGAISLLLSDPSPYVGFVAPSLTTSAGIGPSISQCASPAMAAAGRVSFAENFVTAFKTRVMAQNDTPHAGQNGTPGLNGLVVQNVPGVVYDSESNFVMPIATGQMAGLADFGTRLKATFNNVPAGVRLFVSVSNVQNSGLPVPVPAVAGGSAANTATAGFAQLTSDEGGAFSPVAATALANSGNVPVAEIAVVGGSATAVWEVVNTNPNVNENLQFAVYTSYIANPGLNSPVPGITTVNLSYAASPPNFTVSSGASASDTLPVPRFVADLNAARGLLAIVAGSCSPQLSISKVHSGNFTQGQNGATYTLVVNNAASAAATSGLVTVTDTLPAGLTAVAMSGSGWSCNTGTLSCTRGDPLTGGSVYSPIAVTVNVAPTAGSLQINQARVFGPGFTAATTSDSTIVTGTVTADSVTPASGSGLSQTFSLRYSDSAGTGGFSTVWAWFNAAFATSSANSCMFYYAPAAGTLYLLNDPGTQWMPGTLGSGTALQNSACFVNLGSSNAVLAANTLTLNLALTFQPAYAGTKNVYVYGSDAGGGNSGWQTRGTWTVPAVSPVVTADGVIPDAGSGSSQMFALQYSDTGGAPSLSTAWVWFNETFAASSANSCMVYYDRAASTLYLLNDPGTQWLPGTFGNGLLQNSQCSVYLPSSSAVLSGGTMTLHLAITFKPAYAGWKNIYMYGAAAGGNNSGWQTRGTWTAAGATTGPSSLAITCPSQVTPGGIVACSLNLWNTFFSAIDTLAVGVTVTPNGSAPALTGGQIGFSDSSAVTNTGGTANSISLSWSNAYFSYSSMPLGSLAFVLPASAAAGQSYSVAITSASASAGGNPVTLVTGAPATLVIPVPGQPSCSTNVTVTPNVRGEGSAEQVGDITLSCTGGAAPPLGAAIPQTNITVFFNTAVTSRLLPVTGVSNAVSEALLLIDEPGSGLPPTVPGFGPAAPQNLCATPLLGCLEYVSQKAGSSIPVATDTPQGTTATTPGKNVFQGIVNGNSVTFFGVPVLSPGPIAARVYRITNLRVNATPLFGGSNSGAIPVQASISISGAASLGISNSTPVVGFVTSGLTGSAAAAPAFNQCNSQVMAAATTLSFAENFGTAFKTRVAAQNNSLYAGQNGTPGLNGFGPQNVPGGIYNSESSFVVPVATGQTVGLSDYGTRLRAQFNNVPAGVRLFVSVANVLNSGLPVPTPAVIGGSAANTGNNGFAQLTSSETGPFSAVAATTSTGVPGGPPLAEIPVVNGSATAVWEVINTNPNTNENFRFAVYASYTANPAQNLPAPGTATVNLSYASAPPSFTPASGANASDTLPVPRFVPDLFAARNAFTIPASSCVPSMSVIEAQSGNFTQGQLGASITIAVNNISAVATNGGINVTDVLPSGLTLVSMAGTGWNCTANACSRGDALSSGTSYPAITVTVNVAGDAPSSVSNLVMVSGGGDPNIHSVSAPISILPALPNLASGKQASQSSTFNAGSGAEKAIDGNVDGNSADGSTTQTNSEANAWWQVDLGASATVSSITIWNRTDCCGSRLGDYWVFLSDTPFAAGDTPATLQSRVGTWSSHQIVAPNPSTMISGAGQGRYLRIQLSGTDYLSLAEVQVAGNWATSPGSVTFAPASQSATIGTQFGSPLQVTVKDTSGNPLNGVTVMYSAPATGSSATLSGTAITNTSGIASVTATANGIAGTYPVAFSAGGQVGSFSLTNLPQVYLSASPNASAFGAAVTMTAQVTPSAAAGRVTFYDGTTVLGTSVLSSGMATLSTLLLPAGTRTLRAYYSGGPTYGGNTSNVVTHAVNAGSASFFATFPASPLLPVASQPVAVAPADFNGDGKIDLAVGGEDGSVRILRGNGDGTYQPPNTYWVGTATNQISVTVGDFNGDGKPDVAVADGPDRLVTILLGNGDGTLRPGGTFAIGAFGSAIATGDFNGDGKPDLVVTNGGDDNLSIFLGNGDGTFQAGVNYATIVEPVGVVVGDFNGDGKADLAVSSFSCCNNVSVLLGNGDGTFHPAIYYAAGQAPWHLAIGDFNRDGKLDLAVADYAGNSVNVLLGNGDGTFQTQAAYPVGSHPYSVAVGDFNGDGKPDLAVPGVNTNDVSILSGNGDGTFQPAVSYPAGSEPYDVAVADLNRDGRADLILPDRTGDIAVLLGTTAGISATGGSPQATAQGSPFANPLSVTLSDQNGNPLSGVIVVFSAPSSGASATLSSPTAITNVSGVASVTAMDNNTPGSYTITARVGPSIATTFSLFSYPAGTTMAVSGGNPQSTEIGTAFAQPLQVTVTNAAHDPIPGVPVSFTQQGTGFPSAILSSGTAITNASGVASVTATASNLIGPYAVIANVGALTVSFSLHNLGPLSMILAASPNPSTFGAPVTLTAQTTGCFSGGGVTSFYDGTTMLATKVGMVNPSSPISTILLPAGTRKLTAFYSGDNAFCLPSASNTVTQTVNSVAGAGFLVGAPISTGGRAGNLAVADFNGDGKADLAFITSGAFYGITVQLGNGDGTFRAPVNIAFAPSAQLFGLAVGDFNHDGKPDLTVSDSANSFVAILTGNGDGTFQPEVDYAAGTQPSAIVVGDFNFDGMADIATVSGAGSDGSVSVLLGKADGSFAPAISSATGTGADVTLMVADFNGDGKADVAVGSFSTAGVNILLGKGDGSFLAPLTNNSGWANFMVLADLNGDGRPDLVGMDGAASAYILLSNGNGTFQPVQHLTLNSVGPPDGLAVGDFNGDGRADLAVSNFGGGVQLFAGNGNGTFQQAVTYMAGAGPGRLIVGDFNGDGRADIAVANSDNKVSLLLGSAAGLGITSTHLDPFGLGLSGETYSIVVSNRGSGASNGAVTVAESLPTGLTLAGMTGSGWTCPVNGNTCTRNDSLAGGASYPPITATVNVGSNAPSLVVNSVTVASGSMAPISFSEWTYIAAPAVLSITTVGDAATVSAGSAIGYTISVQNSSVAGTGAASAAALSDALPAGTGINWTISPAYNGPGTCAITGGAGNQILACSFGTMSAGAGGAVHIVSATSVSNCAAYTNTATATASNAGAVQATGTVTVQCPGLGIVSAHNGSFTAGQTNAAYRLTISNGGSTTSSGTVTVTEALPNGLTLVSMAGTDWTCPVSGTTCSRNDALSAGASYPPVFVSVSVAANALSQVINRATVVAGNSAPTTATDPTAILPFSSTALAVTPTVSTLSQVVTLTATVTAGAAGKVTFYNGTSVLGVGTLSGGQATSATRLLGAGNHTLHAHYRGDATHGASDSLAVIQTTSANPASGFQAGATYSTGREPHSVTVGDLNRDGKTDLVIANFASNNVSVLLGSGDGTFQPPVNYAAGTSPQQVEISDFDSDGKPDLAVIGLTGSMSILLGNGDGTFQSAMISNVGALLNGMTIGDFNGDGNADIALADTVSKAVSILLGNGDGTFQSGASLVPGGNPEYVAAGDFDGDGRPDLAVTTQNPNAVVILLGNGDGSFRRSGSYVVGSAPWIVLVGDWNGDGKADLAISNQESSSVSVLLGNGDGSFSIAVNYAAGLSHPGSAAVGDFNGDGKLDLIVESGYSIASLAVLFGNGDGTFQPPAIYDSGGVPTMVAVGDFNGDGRSDIAGSHSAGDNVTIMVGAPPAILSVQISHSAGFFAGQNGATCTVVVSNAAGASATSGAVTVTETMPAGLYLMSMAGAGWTCNGSTSCTRNDVLPAGSNYPPITVTVNVPVNATSPQVNQVSVSGGGSLTAIASDSTNVILSGTANANSVTPASGSGPSQVFALQYSDTAGASNLSKVWVWFTATFASSSANSCMVYYDRAGSTLYLLNDGASQWIPGTPGTAGTLQNSQCIVSLAGSSAVPAGNTLTLNLAMTFKPLYGGSKNVYMYCADLAGTDSGWAQRGTWAAPGIAVTADSVTPSGSGSAQTFNLQFSDTAGAANLSTAWVWFNATFASSSANSCMVYYDRASGTLKLLNDGGSQWTPGAPGAVGTLQNSQCAVNLADSSAILNGNVLTLNLAMTFKAAYAGAKNIYMYGTDIGGNNSGWQTRGTWIAQVVTVTADSVTPALGGGSSQTFVLQYTDTAGAANFSRVWAWFNATFAATSANSCMVYYDRAAGYLSLLNDSGSQWMPGTPGTGGTVQNSQCSVNLAGSSAVLNGNVLTLTVAITFKPAYAGAKSVYMYGDDTGGMNSGWQTRGAWAAPGATVTADGVTPASGSGTSQTFALQYSDTAGAANFSTVWVWFNATFAASSANSCMIYYDRAATTLYVLNDGGSQWMPGMPGAAATLQNSQCAVNLAGSNAVRNGNVLTLNLAMTFKPAYAGAKNIYLYGADTGGTNSGWQTSGTWTAPGTTTLTADSVTPASGSGATQAFALQYSDTAGAASLSTVWVWFNATFAASSANSCMVYYDRAAGTLQLINDAGTQWQPSTPGSAATLQNSQCSINLATTSVVLSSNTLTLNLAMTFKPVYAGAKNIYMYGAEGGGSNSGWQTRGGWTAP</sequence>
<evidence type="ECO:0000256" key="2">
    <source>
        <dbReference type="ARBA" id="ARBA00022723"/>
    </source>
</evidence>
<dbReference type="eggNOG" id="COG4886">
    <property type="taxonomic scope" value="Bacteria"/>
</dbReference>
<keyword evidence="3" id="KW-0732">Signal</keyword>
<gene>
    <name evidence="10" type="ordered locus">Acid_0626</name>
</gene>
<dbReference type="Gene3D" id="2.60.120.260">
    <property type="entry name" value="Galactose-binding domain-like"/>
    <property type="match status" value="1"/>
</dbReference>
<dbReference type="eggNOG" id="COG3391">
    <property type="taxonomic scope" value="Bacteria"/>
</dbReference>
<dbReference type="Gene3D" id="2.30.30.100">
    <property type="match status" value="7"/>
</dbReference>
<dbReference type="Pfam" id="PF16640">
    <property type="entry name" value="Big_3_5"/>
    <property type="match status" value="3"/>
</dbReference>
<dbReference type="InterPro" id="IPR003344">
    <property type="entry name" value="Big_1_dom"/>
</dbReference>
<comment type="similarity">
    <text evidence="1">Belongs to the intimin/invasin family.</text>
</comment>
<dbReference type="GO" id="GO:0046872">
    <property type="term" value="F:metal ion binding"/>
    <property type="evidence" value="ECO:0007669"/>
    <property type="project" value="UniProtKB-KW"/>
</dbReference>
<protein>
    <submittedName>
        <fullName evidence="10">Conserved repeat domain</fullName>
    </submittedName>
</protein>
<dbReference type="PROSITE" id="PS51127">
    <property type="entry name" value="BIG1"/>
    <property type="match status" value="2"/>
</dbReference>
<name>Q02BD5_SOLUE</name>
<dbReference type="InterPro" id="IPR006585">
    <property type="entry name" value="FTP1"/>
</dbReference>
<organism evidence="10">
    <name type="scientific">Solibacter usitatus (strain Ellin6076)</name>
    <dbReference type="NCBI Taxonomy" id="234267"/>
    <lineage>
        <taxon>Bacteria</taxon>
        <taxon>Pseudomonadati</taxon>
        <taxon>Acidobacteriota</taxon>
        <taxon>Terriglobia</taxon>
        <taxon>Bryobacterales</taxon>
        <taxon>Solibacteraceae</taxon>
        <taxon>Candidatus Solibacter</taxon>
    </lineage>
</organism>
<dbReference type="PANTHER" id="PTHR46580">
    <property type="entry name" value="SENSOR KINASE-RELATED"/>
    <property type="match status" value="1"/>
</dbReference>